<proteinExistence type="predicted"/>
<dbReference type="InterPro" id="IPR004330">
    <property type="entry name" value="FAR1_DNA_bnd_dom"/>
</dbReference>
<evidence type="ECO:0000313" key="3">
    <source>
        <dbReference type="EMBL" id="RYR51249.1"/>
    </source>
</evidence>
<reference evidence="3 4" key="1">
    <citation type="submission" date="2019-01" db="EMBL/GenBank/DDBJ databases">
        <title>Sequencing of cultivated peanut Arachis hypogaea provides insights into genome evolution and oil improvement.</title>
        <authorList>
            <person name="Chen X."/>
        </authorList>
    </citation>
    <scope>NUCLEOTIDE SEQUENCE [LARGE SCALE GENOMIC DNA]</scope>
    <source>
        <strain evidence="4">cv. Fuhuasheng</strain>
        <tissue evidence="3">Leaves</tissue>
    </source>
</reference>
<accession>A0A445CK01</accession>
<keyword evidence="4" id="KW-1185">Reference proteome</keyword>
<feature type="domain" description="FAR1" evidence="2">
    <location>
        <begin position="96"/>
        <end position="186"/>
    </location>
</feature>
<evidence type="ECO:0000313" key="4">
    <source>
        <dbReference type="Proteomes" id="UP000289738"/>
    </source>
</evidence>
<gene>
    <name evidence="3" type="ORF">Ahy_A06g026272</name>
</gene>
<evidence type="ECO:0000259" key="2">
    <source>
        <dbReference type="Pfam" id="PF03101"/>
    </source>
</evidence>
<dbReference type="Pfam" id="PF03101">
    <property type="entry name" value="FAR1"/>
    <property type="match status" value="1"/>
</dbReference>
<evidence type="ECO:0000256" key="1">
    <source>
        <dbReference type="SAM" id="MobiDB-lite"/>
    </source>
</evidence>
<dbReference type="EMBL" id="SDMP01000006">
    <property type="protein sequence ID" value="RYR51249.1"/>
    <property type="molecule type" value="Genomic_DNA"/>
</dbReference>
<organism evidence="3 4">
    <name type="scientific">Arachis hypogaea</name>
    <name type="common">Peanut</name>
    <dbReference type="NCBI Taxonomy" id="3818"/>
    <lineage>
        <taxon>Eukaryota</taxon>
        <taxon>Viridiplantae</taxon>
        <taxon>Streptophyta</taxon>
        <taxon>Embryophyta</taxon>
        <taxon>Tracheophyta</taxon>
        <taxon>Spermatophyta</taxon>
        <taxon>Magnoliopsida</taxon>
        <taxon>eudicotyledons</taxon>
        <taxon>Gunneridae</taxon>
        <taxon>Pentapetalae</taxon>
        <taxon>rosids</taxon>
        <taxon>fabids</taxon>
        <taxon>Fabales</taxon>
        <taxon>Fabaceae</taxon>
        <taxon>Papilionoideae</taxon>
        <taxon>50 kb inversion clade</taxon>
        <taxon>dalbergioids sensu lato</taxon>
        <taxon>Dalbergieae</taxon>
        <taxon>Pterocarpus clade</taxon>
        <taxon>Arachis</taxon>
    </lineage>
</organism>
<dbReference type="PANTHER" id="PTHR47718">
    <property type="entry name" value="OS01G0519700 PROTEIN"/>
    <property type="match status" value="1"/>
</dbReference>
<protein>
    <recommendedName>
        <fullName evidence="2">FAR1 domain-containing protein</fullName>
    </recommendedName>
</protein>
<name>A0A445CK01_ARAHY</name>
<dbReference type="Proteomes" id="UP000289738">
    <property type="component" value="Chromosome A06"/>
</dbReference>
<dbReference type="AlphaFoldDB" id="A0A445CK01"/>
<feature type="region of interest" description="Disordered" evidence="1">
    <location>
        <begin position="1"/>
        <end position="20"/>
    </location>
</feature>
<sequence>MEGESAADECYQPLSAEEEGGDAFGIGSDEFGDKVENGKLGVESDAHENFGDSFFDNWEERAVDGIAELGCINFKEIIAKEIMMCHFPDRLVAFLFYSLYANMNSFAVRKNKIRRNVRNEVTQQEFVCFRKGSREMGSVNNGMRRKREPKAETRCGCETEMRVHVHSESGRWITSYFQDVHNHELLDDRLTFMLPGHRKMDAAALEQMNMMLRVGIKMPQIYSSFVHTAGGFQNLPFLKRDMEAHSDLLSVVWEPALQSLFHGLERSTAKKLTRAIFFNFRHMLFRVCTLKIVAVLTHLEMTDIPDSLVLDRWSKSACSKVRAFVEKGPFCYGSMITCRNWMLNDLCREMCVLACCDEAEFADMTDKVLHEIVRLKEIKDCGDAGGRNEGGEASTLEGCVRDP</sequence>
<comment type="caution">
    <text evidence="3">The sequence shown here is derived from an EMBL/GenBank/DDBJ whole genome shotgun (WGS) entry which is preliminary data.</text>
</comment>